<dbReference type="OrthoDB" id="9974421at2759"/>
<accession>A0A8K0DG19</accession>
<feature type="active site" description="Charge relay system" evidence="7">
    <location>
        <position position="341"/>
    </location>
</feature>
<dbReference type="AlphaFoldDB" id="A0A8K0DG19"/>
<feature type="domain" description="Partial AB-hydrolase lipase" evidence="8">
    <location>
        <begin position="2"/>
        <end position="59"/>
    </location>
</feature>
<keyword evidence="10" id="KW-1185">Reference proteome</keyword>
<evidence type="ECO:0000313" key="10">
    <source>
        <dbReference type="Proteomes" id="UP000801492"/>
    </source>
</evidence>
<dbReference type="InterPro" id="IPR029058">
    <property type="entry name" value="AB_hydrolase_fold"/>
</dbReference>
<evidence type="ECO:0000256" key="7">
    <source>
        <dbReference type="PIRSR" id="PIRSR000862-1"/>
    </source>
</evidence>
<dbReference type="PANTHER" id="PTHR11005">
    <property type="entry name" value="LYSOSOMAL ACID LIPASE-RELATED"/>
    <property type="match status" value="1"/>
</dbReference>
<comment type="similarity">
    <text evidence="1">Belongs to the AB hydrolase superfamily. Lipase family.</text>
</comment>
<dbReference type="PIRSF" id="PIRSF000862">
    <property type="entry name" value="Steryl_ester_lip"/>
    <property type="match status" value="1"/>
</dbReference>
<feature type="active site" description="Charge relay system" evidence="7">
    <location>
        <position position="307"/>
    </location>
</feature>
<dbReference type="InterPro" id="IPR025483">
    <property type="entry name" value="Lipase_euk"/>
</dbReference>
<keyword evidence="6" id="KW-0325">Glycoprotein</keyword>
<sequence>PEIIRRHGYPIQNYTVTTKDGYVLTLFRIPHGRNASTEQMRSPVLVQHGISVSSMVFVNIGKKSLAFTLSDSGYDVWLGNLRGSQYSNRHLHLSNLDERYWNFSFHENGIYDVPAQLDLITEITQQKVFYIGYSMGATAYYIYNVEYPDKASKTIKASVSMAPIAFLKHIDTPIKHLVPLWSLVKDLTYDITNGAINQRTPEFITNRARQCLPFPNQMQACLILGYFLFGYDGSQEEPELLPVFVMQESDAIGIKTVNHFVQLIETGRFTKYDYGNLNEEVYGMSIPPVYNLSKINVPNYFIRAHKDPLATKKNVYETYMALPEHTRPFDIYLVDYKPFTHGDFIMARDVKKLVYDHIVNFLNSNKNRFL</sequence>
<dbReference type="GO" id="GO:0016788">
    <property type="term" value="F:hydrolase activity, acting on ester bonds"/>
    <property type="evidence" value="ECO:0007669"/>
    <property type="project" value="InterPro"/>
</dbReference>
<dbReference type="EMBL" id="VTPC01001154">
    <property type="protein sequence ID" value="KAF2902882.1"/>
    <property type="molecule type" value="Genomic_DNA"/>
</dbReference>
<reference evidence="9" key="1">
    <citation type="submission" date="2019-08" db="EMBL/GenBank/DDBJ databases">
        <title>The genome of the North American firefly Photinus pyralis.</title>
        <authorList>
            <consortium name="Photinus pyralis genome working group"/>
            <person name="Fallon T.R."/>
            <person name="Sander Lower S.E."/>
            <person name="Weng J.-K."/>
        </authorList>
    </citation>
    <scope>NUCLEOTIDE SEQUENCE</scope>
    <source>
        <strain evidence="9">TRF0915ILg1</strain>
        <tissue evidence="9">Whole body</tissue>
    </source>
</reference>
<dbReference type="Gene3D" id="3.40.50.1820">
    <property type="entry name" value="alpha/beta hydrolase"/>
    <property type="match status" value="1"/>
</dbReference>
<feature type="non-terminal residue" evidence="9">
    <location>
        <position position="1"/>
    </location>
</feature>
<name>A0A8K0DG19_IGNLU</name>
<evidence type="ECO:0000256" key="5">
    <source>
        <dbReference type="ARBA" id="ARBA00023098"/>
    </source>
</evidence>
<evidence type="ECO:0000256" key="1">
    <source>
        <dbReference type="ARBA" id="ARBA00010701"/>
    </source>
</evidence>
<evidence type="ECO:0000259" key="8">
    <source>
        <dbReference type="Pfam" id="PF04083"/>
    </source>
</evidence>
<dbReference type="FunFam" id="3.40.50.1820:FF:000057">
    <property type="entry name" value="Lipase"/>
    <property type="match status" value="1"/>
</dbReference>
<gene>
    <name evidence="9" type="ORF">ILUMI_03303</name>
</gene>
<dbReference type="Proteomes" id="UP000801492">
    <property type="component" value="Unassembled WGS sequence"/>
</dbReference>
<protein>
    <recommendedName>
        <fullName evidence="8">Partial AB-hydrolase lipase domain-containing protein</fullName>
    </recommendedName>
</protein>
<organism evidence="9 10">
    <name type="scientific">Ignelater luminosus</name>
    <name type="common">Cucubano</name>
    <name type="synonym">Pyrophorus luminosus</name>
    <dbReference type="NCBI Taxonomy" id="2038154"/>
    <lineage>
        <taxon>Eukaryota</taxon>
        <taxon>Metazoa</taxon>
        <taxon>Ecdysozoa</taxon>
        <taxon>Arthropoda</taxon>
        <taxon>Hexapoda</taxon>
        <taxon>Insecta</taxon>
        <taxon>Pterygota</taxon>
        <taxon>Neoptera</taxon>
        <taxon>Endopterygota</taxon>
        <taxon>Coleoptera</taxon>
        <taxon>Polyphaga</taxon>
        <taxon>Elateriformia</taxon>
        <taxon>Elateroidea</taxon>
        <taxon>Elateridae</taxon>
        <taxon>Agrypninae</taxon>
        <taxon>Pyrophorini</taxon>
        <taxon>Ignelater</taxon>
    </lineage>
</organism>
<proteinExistence type="inferred from homology"/>
<evidence type="ECO:0000256" key="4">
    <source>
        <dbReference type="ARBA" id="ARBA00022963"/>
    </source>
</evidence>
<dbReference type="SUPFAM" id="SSF53474">
    <property type="entry name" value="alpha/beta-Hydrolases"/>
    <property type="match status" value="1"/>
</dbReference>
<keyword evidence="3" id="KW-0378">Hydrolase</keyword>
<dbReference type="InterPro" id="IPR006693">
    <property type="entry name" value="AB_hydrolase_lipase"/>
</dbReference>
<feature type="active site" description="Nucleophile" evidence="7">
    <location>
        <position position="134"/>
    </location>
</feature>
<keyword evidence="4" id="KW-0442">Lipid degradation</keyword>
<dbReference type="Pfam" id="PF04083">
    <property type="entry name" value="Abhydro_lipase"/>
    <property type="match status" value="1"/>
</dbReference>
<keyword evidence="5" id="KW-0443">Lipid metabolism</keyword>
<comment type="caution">
    <text evidence="9">The sequence shown here is derived from an EMBL/GenBank/DDBJ whole genome shotgun (WGS) entry which is preliminary data.</text>
</comment>
<evidence type="ECO:0000256" key="3">
    <source>
        <dbReference type="ARBA" id="ARBA00022801"/>
    </source>
</evidence>
<dbReference type="GO" id="GO:0016042">
    <property type="term" value="P:lipid catabolic process"/>
    <property type="evidence" value="ECO:0007669"/>
    <property type="project" value="UniProtKB-KW"/>
</dbReference>
<evidence type="ECO:0000313" key="9">
    <source>
        <dbReference type="EMBL" id="KAF2902882.1"/>
    </source>
</evidence>
<keyword evidence="2" id="KW-0732">Signal</keyword>
<evidence type="ECO:0000256" key="2">
    <source>
        <dbReference type="ARBA" id="ARBA00022729"/>
    </source>
</evidence>
<evidence type="ECO:0000256" key="6">
    <source>
        <dbReference type="ARBA" id="ARBA00023180"/>
    </source>
</evidence>